<protein>
    <submittedName>
        <fullName evidence="3">Alpha-amylase</fullName>
    </submittedName>
</protein>
<feature type="domain" description="Glycosyl hydrolase family 13 catalytic" evidence="2">
    <location>
        <begin position="48"/>
        <end position="530"/>
    </location>
</feature>
<dbReference type="InterPro" id="IPR017853">
    <property type="entry name" value="GH"/>
</dbReference>
<dbReference type="Gene3D" id="3.20.20.80">
    <property type="entry name" value="Glycosidases"/>
    <property type="match status" value="2"/>
</dbReference>
<proteinExistence type="predicted"/>
<dbReference type="SUPFAM" id="SSF51445">
    <property type="entry name" value="(Trans)glycosidases"/>
    <property type="match status" value="1"/>
</dbReference>
<gene>
    <name evidence="3" type="ORF">J5V48_00825</name>
</gene>
<dbReference type="EMBL" id="JAGFNY010000001">
    <property type="protein sequence ID" value="MBW7569441.1"/>
    <property type="molecule type" value="Genomic_DNA"/>
</dbReference>
<comment type="caution">
    <text evidence="3">The sequence shown here is derived from an EMBL/GenBank/DDBJ whole genome shotgun (WGS) entry which is preliminary data.</text>
</comment>
<keyword evidence="1" id="KW-0732">Signal</keyword>
<reference evidence="3 4" key="1">
    <citation type="submission" date="2021-03" db="EMBL/GenBank/DDBJ databases">
        <title>Succinivibrio sp. nov. isolated from feces of cow.</title>
        <authorList>
            <person name="Choi J.-Y."/>
        </authorList>
    </citation>
    <scope>NUCLEOTIDE SEQUENCE [LARGE SCALE GENOMIC DNA]</scope>
    <source>
        <strain evidence="3 4">AGMB01872</strain>
    </source>
</reference>
<dbReference type="Proteomes" id="UP000731465">
    <property type="component" value="Unassembled WGS sequence"/>
</dbReference>
<evidence type="ECO:0000259" key="2">
    <source>
        <dbReference type="SMART" id="SM00642"/>
    </source>
</evidence>
<dbReference type="PANTHER" id="PTHR10357">
    <property type="entry name" value="ALPHA-AMYLASE FAMILY MEMBER"/>
    <property type="match status" value="1"/>
</dbReference>
<feature type="signal peptide" evidence="1">
    <location>
        <begin position="1"/>
        <end position="23"/>
    </location>
</feature>
<dbReference type="RefSeq" id="WP_219935966.1">
    <property type="nucleotide sequence ID" value="NZ_JAGFNY010000001.1"/>
</dbReference>
<organism evidence="3 4">
    <name type="scientific">Succinivibrio faecicola</name>
    <dbReference type="NCBI Taxonomy" id="2820300"/>
    <lineage>
        <taxon>Bacteria</taxon>
        <taxon>Pseudomonadati</taxon>
        <taxon>Pseudomonadota</taxon>
        <taxon>Gammaproteobacteria</taxon>
        <taxon>Aeromonadales</taxon>
        <taxon>Succinivibrionaceae</taxon>
        <taxon>Succinivibrio</taxon>
    </lineage>
</organism>
<evidence type="ECO:0000313" key="3">
    <source>
        <dbReference type="EMBL" id="MBW7569441.1"/>
    </source>
</evidence>
<accession>A0ABS7DDQ8</accession>
<dbReference type="PANTHER" id="PTHR10357:SF209">
    <property type="entry name" value="PERIPLASMIC ALPHA-AMYLASE"/>
    <property type="match status" value="1"/>
</dbReference>
<keyword evidence="4" id="KW-1185">Reference proteome</keyword>
<name>A0ABS7DDQ8_9GAMM</name>
<feature type="chain" id="PRO_5046779255" evidence="1">
    <location>
        <begin position="24"/>
        <end position="616"/>
    </location>
</feature>
<evidence type="ECO:0000256" key="1">
    <source>
        <dbReference type="SAM" id="SignalP"/>
    </source>
</evidence>
<evidence type="ECO:0000313" key="4">
    <source>
        <dbReference type="Proteomes" id="UP000731465"/>
    </source>
</evidence>
<dbReference type="Pfam" id="PF00128">
    <property type="entry name" value="Alpha-amylase"/>
    <property type="match status" value="2"/>
</dbReference>
<dbReference type="InterPro" id="IPR006047">
    <property type="entry name" value="GH13_cat_dom"/>
</dbReference>
<sequence>MKKSKLLGVAALATALLSGTVGLCSGCSKTSDEGASLPFTWQNTNLYFVITDRFYNGDKSNDNSYGRPYKDSAGYTAGTFHGGDFKGLTQKLDYIRSLGVNAIWVSSPVEQAHGWVGGGPMGMYQYYAYHGYYGLDFTSIDANMGTVEEFRTFVNEAHKRGIRVLIDVVMNHSAYATLKDMCDLKFGETANGVDPCAEWMPNASAGETFHNRPVDARSYPSWDRWWGKDWIIFDAYGEPCGAEDGLDKCLAYLPDFKNTNPNANKVSLPQFLLDKWKTPNPKYDIPAAIPYRQGQMSVAQFQAHWIASWVEEFGIDGYRADTVKYVSKESWKLLKEYSVAALNKWREKNKGKDPAADWTDPFYMTGELWAFTTDPEDKSGFAKDGGFDSLIDFYFNPDGVNLNTCIMPDQSDWEKYGKLYGRLEGKVPLGNLTYISSHDTSLCRKKNMAKAALNFLLLPGSVQIFYGDETSRVNDMGGGIDMEQGIRSDMNFPKDVDNAKEWAANVATLSKEFSKDNEILAVWQKIGQFRLRNPAVGAGYQEKLSDGSYCRMFKDKAKGIDNAVVIHVGDAKQVEVGKCFSDGTKLQDAYSLKYYTVKDGKVEGDFNFAALLEIKR</sequence>
<dbReference type="SMART" id="SM00642">
    <property type="entry name" value="Aamy"/>
    <property type="match status" value="1"/>
</dbReference>